<dbReference type="Gene3D" id="1.10.150.130">
    <property type="match status" value="1"/>
</dbReference>
<evidence type="ECO:0000256" key="2">
    <source>
        <dbReference type="ARBA" id="ARBA00023125"/>
    </source>
</evidence>
<dbReference type="GO" id="GO:0006310">
    <property type="term" value="P:DNA recombination"/>
    <property type="evidence" value="ECO:0007669"/>
    <property type="project" value="UniProtKB-KW"/>
</dbReference>
<feature type="domain" description="Tyr recombinase" evidence="5">
    <location>
        <begin position="172"/>
        <end position="366"/>
    </location>
</feature>
<feature type="domain" description="Core-binding (CB)" evidence="6">
    <location>
        <begin position="68"/>
        <end position="150"/>
    </location>
</feature>
<proteinExistence type="inferred from homology"/>
<dbReference type="InterPro" id="IPR011010">
    <property type="entry name" value="DNA_brk_join_enz"/>
</dbReference>
<dbReference type="PANTHER" id="PTHR30349:SF64">
    <property type="entry name" value="PROPHAGE INTEGRASE INTD-RELATED"/>
    <property type="match status" value="1"/>
</dbReference>
<dbReference type="InterPro" id="IPR050090">
    <property type="entry name" value="Tyrosine_recombinase_XerCD"/>
</dbReference>
<dbReference type="SUPFAM" id="SSF56349">
    <property type="entry name" value="DNA breaking-rejoining enzymes"/>
    <property type="match status" value="1"/>
</dbReference>
<sequence>MPRRPKGEGSVRYRKDLRAYEIRITVAGVRKSLYLKGPKTRENDKRADLLRRKLALAYGLTPLEGSPPPLLDWLEAHTEALRTEGRRHNTLYHYTRYIALVQEHLGNPTLDRITPETLEAFFRHLAGRGYSRSVITHVRNFLHGAYERAVRYGRTTHNPVDLAQLPKLPSRETGREITEEELARILEVARGHRLFPAFYLLAALGLRRGEVLGLTWPDVDLEKGEIHIRQALVPNLLTGKVVLGPTKTSGSNRTLPLPQEAVELLRQHREHLREDGLYHPHGLVFPSLNGTPIRPENLRRVWLDILKKAGVPRARLHDLRGTFITRIIRQTGNPKLAAALAGHKSLQTALQHYARVSQEDLKATLRSLKLLPKPEGEE</sequence>
<dbReference type="Proteomes" id="UP000286734">
    <property type="component" value="Unassembled WGS sequence"/>
</dbReference>
<dbReference type="CDD" id="cd01189">
    <property type="entry name" value="INT_ICEBs1_C_like"/>
    <property type="match status" value="1"/>
</dbReference>
<comment type="similarity">
    <text evidence="1">Belongs to the 'phage' integrase family.</text>
</comment>
<accession>A0A430R8I5</accession>
<protein>
    <submittedName>
        <fullName evidence="7">Site-specific integrase</fullName>
    </submittedName>
</protein>
<reference evidence="7 8" key="1">
    <citation type="journal article" date="2019" name="Extremophiles">
        <title>Biogeography of thermophiles and predominance of Thermus scotoductus in domestic water heaters.</title>
        <authorList>
            <person name="Wilpiszeski R.L."/>
            <person name="Zhang Z."/>
            <person name="House C.H."/>
        </authorList>
    </citation>
    <scope>NUCLEOTIDE SEQUENCE [LARGE SCALE GENOMIC DNA]</scope>
    <source>
        <strain evidence="7 8">34_S34</strain>
    </source>
</reference>
<dbReference type="PROSITE" id="PS51898">
    <property type="entry name" value="TYR_RECOMBINASE"/>
    <property type="match status" value="1"/>
</dbReference>
<dbReference type="InterPro" id="IPR002104">
    <property type="entry name" value="Integrase_catalytic"/>
</dbReference>
<evidence type="ECO:0000313" key="7">
    <source>
        <dbReference type="EMBL" id="RTH03668.1"/>
    </source>
</evidence>
<evidence type="ECO:0000256" key="1">
    <source>
        <dbReference type="ARBA" id="ARBA00008857"/>
    </source>
</evidence>
<dbReference type="Gene3D" id="1.10.443.10">
    <property type="entry name" value="Intergrase catalytic core"/>
    <property type="match status" value="1"/>
</dbReference>
<name>A0A430R8I5_THESC</name>
<evidence type="ECO:0000256" key="3">
    <source>
        <dbReference type="ARBA" id="ARBA00023172"/>
    </source>
</evidence>
<dbReference type="GO" id="GO:0015074">
    <property type="term" value="P:DNA integration"/>
    <property type="evidence" value="ECO:0007669"/>
    <property type="project" value="InterPro"/>
</dbReference>
<evidence type="ECO:0000256" key="4">
    <source>
        <dbReference type="PROSITE-ProRule" id="PRU01248"/>
    </source>
</evidence>
<dbReference type="EMBL" id="PELP01000222">
    <property type="protein sequence ID" value="RTH03668.1"/>
    <property type="molecule type" value="Genomic_DNA"/>
</dbReference>
<evidence type="ECO:0000259" key="5">
    <source>
        <dbReference type="PROSITE" id="PS51898"/>
    </source>
</evidence>
<dbReference type="PROSITE" id="PS51900">
    <property type="entry name" value="CB"/>
    <property type="match status" value="1"/>
</dbReference>
<evidence type="ECO:0000259" key="6">
    <source>
        <dbReference type="PROSITE" id="PS51900"/>
    </source>
</evidence>
<dbReference type="GO" id="GO:0003677">
    <property type="term" value="F:DNA binding"/>
    <property type="evidence" value="ECO:0007669"/>
    <property type="project" value="UniProtKB-UniRule"/>
</dbReference>
<comment type="caution">
    <text evidence="7">The sequence shown here is derived from an EMBL/GenBank/DDBJ whole genome shotgun (WGS) entry which is preliminary data.</text>
</comment>
<gene>
    <name evidence="7" type="ORF">CSW47_08205</name>
</gene>
<dbReference type="AlphaFoldDB" id="A0A430R8I5"/>
<keyword evidence="3" id="KW-0233">DNA recombination</keyword>
<organism evidence="7 8">
    <name type="scientific">Thermus scotoductus</name>
    <dbReference type="NCBI Taxonomy" id="37636"/>
    <lineage>
        <taxon>Bacteria</taxon>
        <taxon>Thermotogati</taxon>
        <taxon>Deinococcota</taxon>
        <taxon>Deinococci</taxon>
        <taxon>Thermales</taxon>
        <taxon>Thermaceae</taxon>
        <taxon>Thermus</taxon>
    </lineage>
</organism>
<evidence type="ECO:0000313" key="8">
    <source>
        <dbReference type="Proteomes" id="UP000286734"/>
    </source>
</evidence>
<dbReference type="PANTHER" id="PTHR30349">
    <property type="entry name" value="PHAGE INTEGRASE-RELATED"/>
    <property type="match status" value="1"/>
</dbReference>
<dbReference type="InterPro" id="IPR044068">
    <property type="entry name" value="CB"/>
</dbReference>
<dbReference type="InterPro" id="IPR013762">
    <property type="entry name" value="Integrase-like_cat_sf"/>
</dbReference>
<keyword evidence="2 4" id="KW-0238">DNA-binding</keyword>
<dbReference type="InterPro" id="IPR010998">
    <property type="entry name" value="Integrase_recombinase_N"/>
</dbReference>
<dbReference type="Pfam" id="PF00589">
    <property type="entry name" value="Phage_integrase"/>
    <property type="match status" value="1"/>
</dbReference>
<dbReference type="RefSeq" id="WP_126200479.1">
    <property type="nucleotide sequence ID" value="NZ_PELP01000222.1"/>
</dbReference>